<accession>A0ABX3HQ80</accession>
<evidence type="ECO:0000313" key="5">
    <source>
        <dbReference type="Proteomes" id="UP000187412"/>
    </source>
</evidence>
<feature type="transmembrane region" description="Helical" evidence="2">
    <location>
        <begin position="60"/>
        <end position="78"/>
    </location>
</feature>
<evidence type="ECO:0000256" key="1">
    <source>
        <dbReference type="SAM" id="MobiDB-lite"/>
    </source>
</evidence>
<reference evidence="4 5" key="1">
    <citation type="submission" date="2016-10" db="EMBL/GenBank/DDBJ databases">
        <title>Paenibacillus species isolates.</title>
        <authorList>
            <person name="Beno S.M."/>
        </authorList>
    </citation>
    <scope>NUCLEOTIDE SEQUENCE [LARGE SCALE GENOMIC DNA]</scope>
    <source>
        <strain evidence="4 5">FSL H7-0744</strain>
    </source>
</reference>
<evidence type="ECO:0000313" key="4">
    <source>
        <dbReference type="EMBL" id="OMD53038.1"/>
    </source>
</evidence>
<organism evidence="4 5">
    <name type="scientific">Paenibacillus borealis</name>
    <dbReference type="NCBI Taxonomy" id="160799"/>
    <lineage>
        <taxon>Bacteria</taxon>
        <taxon>Bacillati</taxon>
        <taxon>Bacillota</taxon>
        <taxon>Bacilli</taxon>
        <taxon>Bacillales</taxon>
        <taxon>Paenibacillaceae</taxon>
        <taxon>Paenibacillus</taxon>
    </lineage>
</organism>
<keyword evidence="2" id="KW-0812">Transmembrane</keyword>
<sequence>MKSVEDALKLCLNNDHGMEYPDFASMWERMEQAGHTGDSDSKRARGRSVQRQGRNLRKSVVALSLAALLAAAPVYAAIQVDWNGLLHGKSGIQAALSEHLGQELEQSVTRDGVTLTLHTAVVDENRTVILYSLNPGEHNRAEFMKFKGISLRDEQGNLSEGILRDMVWDAGSGRYTGYVESNWTPEGDTAKVEFIARDLQSFTRQEQVLEVDNTTGETQSFNIAQDDLQALHVQMFPREDNRLLVYSEITFEQEEAAAWAKPQVVAYRDGAVVKELTGSLQVRRGDNGEYISQQFYRHSDVSDQSTAYRLQYMKEEERLDGKWSFDLNLSKKQMNTGTAKYALNKPLETGSDDITLEQMVVTPTQIRISYRTREAYAHLPYEKLTLEVQGMSLQGELWSTAERDPNKGAIRFERPSGLVMNGKTPVTLTGKYKITNHKGERTPIRLTAISGKRQSVTSQVGGYPVVWIYYTLDGDLYVETGSQTPGFGGIVSFETTRNNSYFAGETLIANYSGDDDNTAIKRYEGYEQTKASMYVSRYITVEPDQMIQVQLLP</sequence>
<evidence type="ECO:0000259" key="3">
    <source>
        <dbReference type="Pfam" id="PF13786"/>
    </source>
</evidence>
<feature type="domain" description="DUF4179" evidence="3">
    <location>
        <begin position="54"/>
        <end position="133"/>
    </location>
</feature>
<dbReference type="Pfam" id="PF13786">
    <property type="entry name" value="DUF4179"/>
    <property type="match status" value="1"/>
</dbReference>
<protein>
    <recommendedName>
        <fullName evidence="3">DUF4179 domain-containing protein</fullName>
    </recommendedName>
</protein>
<keyword evidence="5" id="KW-1185">Reference proteome</keyword>
<dbReference type="RefSeq" id="WP_076109110.1">
    <property type="nucleotide sequence ID" value="NZ_MPTB01000002.1"/>
</dbReference>
<keyword evidence="2" id="KW-1133">Transmembrane helix</keyword>
<comment type="caution">
    <text evidence="4">The sequence shown here is derived from an EMBL/GenBank/DDBJ whole genome shotgun (WGS) entry which is preliminary data.</text>
</comment>
<dbReference type="Proteomes" id="UP000187412">
    <property type="component" value="Unassembled WGS sequence"/>
</dbReference>
<gene>
    <name evidence="4" type="ORF">BSK56_02060</name>
</gene>
<proteinExistence type="predicted"/>
<evidence type="ECO:0000256" key="2">
    <source>
        <dbReference type="SAM" id="Phobius"/>
    </source>
</evidence>
<dbReference type="EMBL" id="MPTB01000002">
    <property type="protein sequence ID" value="OMD53038.1"/>
    <property type="molecule type" value="Genomic_DNA"/>
</dbReference>
<dbReference type="InterPro" id="IPR025436">
    <property type="entry name" value="DUF4179"/>
</dbReference>
<dbReference type="Gene3D" id="2.60.40.1630">
    <property type="entry name" value="bacillus anthracis domain"/>
    <property type="match status" value="1"/>
</dbReference>
<keyword evidence="2" id="KW-0472">Membrane</keyword>
<feature type="region of interest" description="Disordered" evidence="1">
    <location>
        <begin position="32"/>
        <end position="51"/>
    </location>
</feature>
<name>A0ABX3HQ80_PAEBO</name>
<feature type="compositionally biased region" description="Basic and acidic residues" evidence="1">
    <location>
        <begin position="32"/>
        <end position="43"/>
    </location>
</feature>